<feature type="binding site" evidence="8">
    <location>
        <position position="89"/>
    </location>
    <ligand>
        <name>shikimate</name>
        <dbReference type="ChEBI" id="CHEBI:36208"/>
    </ligand>
</feature>
<dbReference type="CDD" id="cd01065">
    <property type="entry name" value="NAD_bind_Shikimate_DH"/>
    <property type="match status" value="1"/>
</dbReference>
<dbReference type="GO" id="GO:0009073">
    <property type="term" value="P:aromatic amino acid family biosynthetic process"/>
    <property type="evidence" value="ECO:0007669"/>
    <property type="project" value="UniProtKB-KW"/>
</dbReference>
<dbReference type="Pfam" id="PF18317">
    <property type="entry name" value="SDH_C"/>
    <property type="match status" value="1"/>
</dbReference>
<keyword evidence="4 8" id="KW-0521">NADP</keyword>
<name>A0A1Q2SKU4_9GAMM</name>
<dbReference type="GO" id="GO:0009423">
    <property type="term" value="P:chorismate biosynthetic process"/>
    <property type="evidence" value="ECO:0007669"/>
    <property type="project" value="UniProtKB-UniRule"/>
</dbReference>
<dbReference type="GO" id="GO:0008652">
    <property type="term" value="P:amino acid biosynthetic process"/>
    <property type="evidence" value="ECO:0007669"/>
    <property type="project" value="UniProtKB-KW"/>
</dbReference>
<feature type="binding site" evidence="8">
    <location>
        <position position="249"/>
    </location>
    <ligand>
        <name>shikimate</name>
        <dbReference type="ChEBI" id="CHEBI:36208"/>
    </ligand>
</feature>
<dbReference type="PANTHER" id="PTHR21089:SF1">
    <property type="entry name" value="BIFUNCTIONAL 3-DEHYDROQUINATE DEHYDRATASE_SHIKIMATE DEHYDROGENASE, CHLOROPLASTIC"/>
    <property type="match status" value="1"/>
</dbReference>
<dbReference type="GO" id="GO:0050661">
    <property type="term" value="F:NADP binding"/>
    <property type="evidence" value="ECO:0007669"/>
    <property type="project" value="InterPro"/>
</dbReference>
<dbReference type="UniPathway" id="UPA00053">
    <property type="reaction ID" value="UER00087"/>
</dbReference>
<evidence type="ECO:0000256" key="4">
    <source>
        <dbReference type="ARBA" id="ARBA00022857"/>
    </source>
</evidence>
<dbReference type="InterPro" id="IPR022893">
    <property type="entry name" value="Shikimate_DH_fam"/>
</dbReference>
<evidence type="ECO:0000313" key="12">
    <source>
        <dbReference type="EMBL" id="BAW79766.1"/>
    </source>
</evidence>
<evidence type="ECO:0000259" key="10">
    <source>
        <dbReference type="Pfam" id="PF08501"/>
    </source>
</evidence>
<dbReference type="Proteomes" id="UP000243679">
    <property type="component" value="Chromosome"/>
</dbReference>
<dbReference type="InterPro" id="IPR041121">
    <property type="entry name" value="SDH_C"/>
</dbReference>
<feature type="active site" description="Proton acceptor" evidence="8">
    <location>
        <position position="68"/>
    </location>
</feature>
<dbReference type="GO" id="GO:0005829">
    <property type="term" value="C:cytosol"/>
    <property type="evidence" value="ECO:0007669"/>
    <property type="project" value="TreeGrafter"/>
</dbReference>
<evidence type="ECO:0000256" key="6">
    <source>
        <dbReference type="ARBA" id="ARBA00023141"/>
    </source>
</evidence>
<comment type="function">
    <text evidence="8">Involved in the biosynthesis of the chorismate, which leads to the biosynthesis of aromatic amino acids. Catalyzes the reversible NADPH linked reduction of 3-dehydroshikimate (DHSA) to yield shikimate (SA).</text>
</comment>
<dbReference type="NCBIfam" id="TIGR00507">
    <property type="entry name" value="aroE"/>
    <property type="match status" value="1"/>
</dbReference>
<comment type="caution">
    <text evidence="8">Lacks conserved residue(s) required for the propagation of feature annotation.</text>
</comment>
<dbReference type="HAMAP" id="MF_00222">
    <property type="entry name" value="Shikimate_DH_AroE"/>
    <property type="match status" value="1"/>
</dbReference>
<dbReference type="NCBIfam" id="NF001310">
    <property type="entry name" value="PRK00258.1-2"/>
    <property type="match status" value="1"/>
</dbReference>
<dbReference type="InterPro" id="IPR011342">
    <property type="entry name" value="Shikimate_DH"/>
</dbReference>
<dbReference type="Gene3D" id="3.40.50.720">
    <property type="entry name" value="NAD(P)-binding Rossmann-like Domain"/>
    <property type="match status" value="1"/>
</dbReference>
<proteinExistence type="inferred from homology"/>
<keyword evidence="3 8" id="KW-0028">Amino-acid biosynthesis</keyword>
<dbReference type="InterPro" id="IPR013708">
    <property type="entry name" value="Shikimate_DH-bd_N"/>
</dbReference>
<keyword evidence="5 8" id="KW-0560">Oxidoreductase</keyword>
<keyword evidence="6 8" id="KW-0057">Aromatic amino acid biosynthesis</keyword>
<reference evidence="12 13" key="1">
    <citation type="journal article" date="2017" name="ISME J.">
        <title>An acid-tolerant ammonia-oxidizing ?-proteobacterium from soil.</title>
        <authorList>
            <person name="Hayatsu M."/>
            <person name="Tago K."/>
            <person name="Uchiyama I."/>
            <person name="Toyoda A."/>
            <person name="Wang Y."/>
            <person name="Shimomura Y."/>
            <person name="Okubo T."/>
            <person name="Kurisu F."/>
            <person name="Hirono Y."/>
            <person name="Nonaka K."/>
            <person name="Akiyama H."/>
            <person name="Itoh T."/>
            <person name="Takami H."/>
        </authorList>
    </citation>
    <scope>NUCLEOTIDE SEQUENCE [LARGE SCALE GENOMIC DNA]</scope>
    <source>
        <strain evidence="12 13">TAO100</strain>
    </source>
</reference>
<dbReference type="PANTHER" id="PTHR21089">
    <property type="entry name" value="SHIKIMATE DEHYDROGENASE"/>
    <property type="match status" value="1"/>
</dbReference>
<dbReference type="KEGG" id="ntt:TAO_0396"/>
<gene>
    <name evidence="8" type="primary">aroE</name>
    <name evidence="12" type="ORF">TAO_0396</name>
</gene>
<dbReference type="InterPro" id="IPR046346">
    <property type="entry name" value="Aminoacid_DH-like_N_sf"/>
</dbReference>
<evidence type="ECO:0000256" key="5">
    <source>
        <dbReference type="ARBA" id="ARBA00023002"/>
    </source>
</evidence>
<protein>
    <recommendedName>
        <fullName evidence="2 8">Shikimate dehydrogenase (NADP(+))</fullName>
        <shortName evidence="8">SDH</shortName>
        <ecNumber evidence="2 8">1.1.1.25</ecNumber>
    </recommendedName>
</protein>
<feature type="binding site" evidence="8">
    <location>
        <position position="105"/>
    </location>
    <ligand>
        <name>shikimate</name>
        <dbReference type="ChEBI" id="CHEBI:36208"/>
    </ligand>
</feature>
<evidence type="ECO:0000313" key="13">
    <source>
        <dbReference type="Proteomes" id="UP000243679"/>
    </source>
</evidence>
<evidence type="ECO:0000256" key="3">
    <source>
        <dbReference type="ARBA" id="ARBA00022605"/>
    </source>
</evidence>
<comment type="pathway">
    <text evidence="1 8">Metabolic intermediate biosynthesis; chorismate biosynthesis; chorismate from D-erythrose 4-phosphate and phosphoenolpyruvate: step 4/7.</text>
</comment>
<feature type="domain" description="Shikimate dehydrogenase substrate binding N-terminal" evidence="10">
    <location>
        <begin position="9"/>
        <end position="91"/>
    </location>
</feature>
<dbReference type="InterPro" id="IPR006151">
    <property type="entry name" value="Shikm_DH/Glu-tRNA_Rdtase"/>
</dbReference>
<feature type="domain" description="Quinate/shikimate 5-dehydrogenase/glutamyl-tRNA reductase" evidence="9">
    <location>
        <begin position="113"/>
        <end position="196"/>
    </location>
</feature>
<keyword evidence="13" id="KW-1185">Reference proteome</keyword>
<feature type="binding site" evidence="8">
    <location>
        <begin position="154"/>
        <end position="159"/>
    </location>
    <ligand>
        <name>NADP(+)</name>
        <dbReference type="ChEBI" id="CHEBI:58349"/>
    </ligand>
</feature>
<dbReference type="EC" id="1.1.1.25" evidence="2 8"/>
<dbReference type="GO" id="GO:0019632">
    <property type="term" value="P:shikimate metabolic process"/>
    <property type="evidence" value="ECO:0007669"/>
    <property type="project" value="InterPro"/>
</dbReference>
<feature type="binding site" evidence="8">
    <location>
        <position position="242"/>
    </location>
    <ligand>
        <name>NADP(+)</name>
        <dbReference type="ChEBI" id="CHEBI:58349"/>
    </ligand>
</feature>
<dbReference type="Gene3D" id="3.40.50.10860">
    <property type="entry name" value="Leucine Dehydrogenase, chain A, domain 1"/>
    <property type="match status" value="1"/>
</dbReference>
<comment type="catalytic activity">
    <reaction evidence="7 8">
        <text>shikimate + NADP(+) = 3-dehydroshikimate + NADPH + H(+)</text>
        <dbReference type="Rhea" id="RHEA:17737"/>
        <dbReference type="ChEBI" id="CHEBI:15378"/>
        <dbReference type="ChEBI" id="CHEBI:16630"/>
        <dbReference type="ChEBI" id="CHEBI:36208"/>
        <dbReference type="ChEBI" id="CHEBI:57783"/>
        <dbReference type="ChEBI" id="CHEBI:58349"/>
        <dbReference type="EC" id="1.1.1.25"/>
    </reaction>
</comment>
<feature type="domain" description="SDH C-terminal" evidence="11">
    <location>
        <begin position="242"/>
        <end position="272"/>
    </location>
</feature>
<dbReference type="Pfam" id="PF01488">
    <property type="entry name" value="Shikimate_DH"/>
    <property type="match status" value="1"/>
</dbReference>
<evidence type="ECO:0000259" key="11">
    <source>
        <dbReference type="Pfam" id="PF18317"/>
    </source>
</evidence>
<organism evidence="12 13">
    <name type="scientific">Candidatus Nitrosoglobus terrae</name>
    <dbReference type="NCBI Taxonomy" id="1630141"/>
    <lineage>
        <taxon>Bacteria</taxon>
        <taxon>Pseudomonadati</taxon>
        <taxon>Pseudomonadota</taxon>
        <taxon>Gammaproteobacteria</taxon>
        <taxon>Chromatiales</taxon>
        <taxon>Chromatiaceae</taxon>
        <taxon>Candidatus Nitrosoglobus</taxon>
    </lineage>
</organism>
<evidence type="ECO:0000256" key="2">
    <source>
        <dbReference type="ARBA" id="ARBA00012962"/>
    </source>
</evidence>
<feature type="binding site" evidence="8">
    <location>
        <position position="218"/>
    </location>
    <ligand>
        <name>NADP(+)</name>
        <dbReference type="ChEBI" id="CHEBI:58349"/>
    </ligand>
</feature>
<feature type="binding site" evidence="8">
    <location>
        <begin position="130"/>
        <end position="134"/>
    </location>
    <ligand>
        <name>NADP(+)</name>
        <dbReference type="ChEBI" id="CHEBI:58349"/>
    </ligand>
</feature>
<evidence type="ECO:0000259" key="9">
    <source>
        <dbReference type="Pfam" id="PF01488"/>
    </source>
</evidence>
<dbReference type="InterPro" id="IPR036291">
    <property type="entry name" value="NAD(P)-bd_dom_sf"/>
</dbReference>
<dbReference type="EMBL" id="AP014836">
    <property type="protein sequence ID" value="BAW79766.1"/>
    <property type="molecule type" value="Genomic_DNA"/>
</dbReference>
<dbReference type="FunFam" id="3.40.50.10860:FF:000006">
    <property type="entry name" value="Shikimate dehydrogenase (NADP(+))"/>
    <property type="match status" value="1"/>
</dbReference>
<evidence type="ECO:0000256" key="8">
    <source>
        <dbReference type="HAMAP-Rule" id="MF_00222"/>
    </source>
</evidence>
<evidence type="ECO:0000256" key="7">
    <source>
        <dbReference type="ARBA" id="ARBA00049442"/>
    </source>
</evidence>
<dbReference type="SUPFAM" id="SSF51735">
    <property type="entry name" value="NAD(P)-binding Rossmann-fold domains"/>
    <property type="match status" value="1"/>
</dbReference>
<comment type="similarity">
    <text evidence="8">Belongs to the shikimate dehydrogenase family.</text>
</comment>
<dbReference type="Pfam" id="PF08501">
    <property type="entry name" value="Shikimate_dh_N"/>
    <property type="match status" value="1"/>
</dbReference>
<feature type="binding site" evidence="8">
    <location>
        <begin position="17"/>
        <end position="19"/>
    </location>
    <ligand>
        <name>shikimate</name>
        <dbReference type="ChEBI" id="CHEBI:36208"/>
    </ligand>
</feature>
<comment type="subunit">
    <text evidence="8">Homodimer.</text>
</comment>
<dbReference type="GO" id="GO:0004764">
    <property type="term" value="F:shikimate 3-dehydrogenase (NADP+) activity"/>
    <property type="evidence" value="ECO:0007669"/>
    <property type="project" value="UniProtKB-UniRule"/>
</dbReference>
<dbReference type="SUPFAM" id="SSF53223">
    <property type="entry name" value="Aminoacid dehydrogenase-like, N-terminal domain"/>
    <property type="match status" value="1"/>
</dbReference>
<dbReference type="AlphaFoldDB" id="A0A1Q2SKU4"/>
<feature type="binding site" evidence="8">
    <location>
        <position position="64"/>
    </location>
    <ligand>
        <name>shikimate</name>
        <dbReference type="ChEBI" id="CHEBI:36208"/>
    </ligand>
</feature>
<feature type="binding site" evidence="8">
    <location>
        <position position="220"/>
    </location>
    <ligand>
        <name>shikimate</name>
        <dbReference type="ChEBI" id="CHEBI:36208"/>
    </ligand>
</feature>
<sequence>MVIPDHYAVMGNPIAHSKSPQIHTMFAYQTNQNLIYTPILVEVGKFEEAITVFHNQGGKGLNITIPFKNQAWSLMDKCSSEAQRAKAVNTIAIKEDGSLFGYNTDGIGLVRDLTQNHGKRISGQRLLLLGAGGAASGVIEALLSEKPSHLAVINRTSAKAIELAARFSPFGTIIGGGHELLENNSFDLIINATASSLHGEVPQLPPRILNPNSWVYDMMYGNESTAFIKWGQIQGAEHCLDGLGMLVEQAAESFFIWRKIRPNTAPIITQLRLKQRDRLLTIGE</sequence>
<accession>A0A1Q2SKU4</accession>
<evidence type="ECO:0000256" key="1">
    <source>
        <dbReference type="ARBA" id="ARBA00004871"/>
    </source>
</evidence>